<evidence type="ECO:0000313" key="2">
    <source>
        <dbReference type="EMBL" id="CAG8817608.1"/>
    </source>
</evidence>
<name>A0ABN7W5R8_GIGMA</name>
<proteinExistence type="predicted"/>
<sequence length="71" mass="7959">MMVQPSATKLSNSTQTQELETDDEQLPEHASIYIWIAAFLNKKPVEVIEAKGSTESIGKYLADLYKTLVML</sequence>
<feature type="compositionally biased region" description="Polar residues" evidence="1">
    <location>
        <begin position="1"/>
        <end position="18"/>
    </location>
</feature>
<evidence type="ECO:0000313" key="3">
    <source>
        <dbReference type="Proteomes" id="UP000789901"/>
    </source>
</evidence>
<protein>
    <submittedName>
        <fullName evidence="2">11028_t:CDS:1</fullName>
    </submittedName>
</protein>
<dbReference type="Proteomes" id="UP000789901">
    <property type="component" value="Unassembled WGS sequence"/>
</dbReference>
<dbReference type="EMBL" id="CAJVQB010031924">
    <property type="protein sequence ID" value="CAG8817608.1"/>
    <property type="molecule type" value="Genomic_DNA"/>
</dbReference>
<keyword evidence="3" id="KW-1185">Reference proteome</keyword>
<evidence type="ECO:0000256" key="1">
    <source>
        <dbReference type="SAM" id="MobiDB-lite"/>
    </source>
</evidence>
<accession>A0ABN7W5R8</accession>
<gene>
    <name evidence="2" type="ORF">GMARGA_LOCUS26848</name>
</gene>
<organism evidence="2 3">
    <name type="scientific">Gigaspora margarita</name>
    <dbReference type="NCBI Taxonomy" id="4874"/>
    <lineage>
        <taxon>Eukaryota</taxon>
        <taxon>Fungi</taxon>
        <taxon>Fungi incertae sedis</taxon>
        <taxon>Mucoromycota</taxon>
        <taxon>Glomeromycotina</taxon>
        <taxon>Glomeromycetes</taxon>
        <taxon>Diversisporales</taxon>
        <taxon>Gigasporaceae</taxon>
        <taxon>Gigaspora</taxon>
    </lineage>
</organism>
<comment type="caution">
    <text evidence="2">The sequence shown here is derived from an EMBL/GenBank/DDBJ whole genome shotgun (WGS) entry which is preliminary data.</text>
</comment>
<feature type="region of interest" description="Disordered" evidence="1">
    <location>
        <begin position="1"/>
        <end position="24"/>
    </location>
</feature>
<reference evidence="2 3" key="1">
    <citation type="submission" date="2021-06" db="EMBL/GenBank/DDBJ databases">
        <authorList>
            <person name="Kallberg Y."/>
            <person name="Tangrot J."/>
            <person name="Rosling A."/>
        </authorList>
    </citation>
    <scope>NUCLEOTIDE SEQUENCE [LARGE SCALE GENOMIC DNA]</scope>
    <source>
        <strain evidence="2 3">120-4 pot B 10/14</strain>
    </source>
</reference>